<organism evidence="3 4">
    <name type="scientific">Xylanimonas allomyrinae</name>
    <dbReference type="NCBI Taxonomy" id="2509459"/>
    <lineage>
        <taxon>Bacteria</taxon>
        <taxon>Bacillati</taxon>
        <taxon>Actinomycetota</taxon>
        <taxon>Actinomycetes</taxon>
        <taxon>Micrococcales</taxon>
        <taxon>Promicromonosporaceae</taxon>
        <taxon>Xylanimonas</taxon>
    </lineage>
</organism>
<feature type="region of interest" description="Disordered" evidence="1">
    <location>
        <begin position="151"/>
        <end position="178"/>
    </location>
</feature>
<dbReference type="SUPFAM" id="SSF53098">
    <property type="entry name" value="Ribonuclease H-like"/>
    <property type="match status" value="1"/>
</dbReference>
<feature type="domain" description="RNase H type-1" evidence="2">
    <location>
        <begin position="5"/>
        <end position="145"/>
    </location>
</feature>
<dbReference type="Gene3D" id="3.40.50.1240">
    <property type="entry name" value="Phosphoglycerate mutase-like"/>
    <property type="match status" value="1"/>
</dbReference>
<name>A0A4P6EL64_9MICO</name>
<dbReference type="Pfam" id="PF13456">
    <property type="entry name" value="RVT_3"/>
    <property type="match status" value="1"/>
</dbReference>
<dbReference type="OrthoDB" id="5296884at2"/>
<dbReference type="AlphaFoldDB" id="A0A4P6EL64"/>
<sequence length="399" mass="41778">MAAPGVRALVVEADGGSRGNPGPAGYGALVRDAATGAVLAERAGYLGVTTNNVAEYTGLVEGLRAAHGIDPGARVQVRMDSRLVVEQMTGAWQIRHDGLRAIATRARAAFPAEQVEYTWVPRAQNAAADALANEAMDTREPVIARDHGPDAVLAEPGETLGAPAPDADDDAAPGTGGRWRPSGAFSALDPCDALTLVLVRHGVTPLTLLGGLSGGEVPGPPLTAQGRSQAARAADAVHRLHETWPDVPRPSHIASSPMVRTQEVAAAVGRRLGLPVTVDERLREMEFGDWESLTPAQVEERWPGDFAQWYATGTFAPPGGESYVQVGERVAGAIEDLRAAGTGRSVVVAGHAAMIRTVVGRALQMPPATWSSLRIPPCSLTILRYFPAATEVVTVAHPT</sequence>
<dbReference type="InterPro" id="IPR013078">
    <property type="entry name" value="His_Pase_superF_clade-1"/>
</dbReference>
<evidence type="ECO:0000256" key="1">
    <source>
        <dbReference type="SAM" id="MobiDB-lite"/>
    </source>
</evidence>
<dbReference type="PROSITE" id="PS50879">
    <property type="entry name" value="RNASE_H_1"/>
    <property type="match status" value="1"/>
</dbReference>
<evidence type="ECO:0000313" key="4">
    <source>
        <dbReference type="Proteomes" id="UP000291758"/>
    </source>
</evidence>
<dbReference type="GO" id="GO:0016791">
    <property type="term" value="F:phosphatase activity"/>
    <property type="evidence" value="ECO:0007669"/>
    <property type="project" value="TreeGrafter"/>
</dbReference>
<proteinExistence type="predicted"/>
<dbReference type="EMBL" id="CP035495">
    <property type="protein sequence ID" value="QAY62956.1"/>
    <property type="molecule type" value="Genomic_DNA"/>
</dbReference>
<reference evidence="3 4" key="1">
    <citation type="submission" date="2019-01" db="EMBL/GenBank/DDBJ databases">
        <title>Genome sequencing of strain 2JSPR-7.</title>
        <authorList>
            <person name="Heo J."/>
            <person name="Kim S.-J."/>
            <person name="Kim J.-S."/>
            <person name="Hong S.-B."/>
            <person name="Kwon S.-W."/>
        </authorList>
    </citation>
    <scope>NUCLEOTIDE SEQUENCE [LARGE SCALE GENOMIC DNA]</scope>
    <source>
        <strain evidence="3 4">2JSPR-7</strain>
    </source>
</reference>
<protein>
    <submittedName>
        <fullName evidence="3">Bifunctional RNase H/acid phosphatase</fullName>
    </submittedName>
</protein>
<dbReference type="NCBIfam" id="NF005567">
    <property type="entry name" value="PRK07238.1"/>
    <property type="match status" value="1"/>
</dbReference>
<dbReference type="Gene3D" id="3.30.420.10">
    <property type="entry name" value="Ribonuclease H-like superfamily/Ribonuclease H"/>
    <property type="match status" value="1"/>
</dbReference>
<dbReference type="InterPro" id="IPR029033">
    <property type="entry name" value="His_PPase_superfam"/>
</dbReference>
<dbReference type="PANTHER" id="PTHR48100:SF62">
    <property type="entry name" value="GLUCOSYL-3-PHOSPHOGLYCERATE PHOSPHATASE"/>
    <property type="match status" value="1"/>
</dbReference>
<gene>
    <name evidence="3" type="ORF">ET495_06545</name>
</gene>
<dbReference type="GO" id="GO:0005737">
    <property type="term" value="C:cytoplasm"/>
    <property type="evidence" value="ECO:0007669"/>
    <property type="project" value="TreeGrafter"/>
</dbReference>
<dbReference type="InterPro" id="IPR050275">
    <property type="entry name" value="PGM_Phosphatase"/>
</dbReference>
<dbReference type="PANTHER" id="PTHR48100">
    <property type="entry name" value="BROAD-SPECIFICITY PHOSPHATASE YOR283W-RELATED"/>
    <property type="match status" value="1"/>
</dbReference>
<dbReference type="Proteomes" id="UP000291758">
    <property type="component" value="Chromosome"/>
</dbReference>
<dbReference type="InterPro" id="IPR012337">
    <property type="entry name" value="RNaseH-like_sf"/>
</dbReference>
<accession>A0A4P6EL64</accession>
<dbReference type="CDD" id="cd09279">
    <property type="entry name" value="RNase_HI_like"/>
    <property type="match status" value="1"/>
</dbReference>
<dbReference type="SUPFAM" id="SSF53254">
    <property type="entry name" value="Phosphoglycerate mutase-like"/>
    <property type="match status" value="1"/>
</dbReference>
<dbReference type="GO" id="GO:0004523">
    <property type="term" value="F:RNA-DNA hybrid ribonuclease activity"/>
    <property type="evidence" value="ECO:0007669"/>
    <property type="project" value="InterPro"/>
</dbReference>
<dbReference type="Pfam" id="PF00300">
    <property type="entry name" value="His_Phos_1"/>
    <property type="match status" value="1"/>
</dbReference>
<dbReference type="CDD" id="cd07067">
    <property type="entry name" value="HP_PGM_like"/>
    <property type="match status" value="1"/>
</dbReference>
<dbReference type="InterPro" id="IPR002156">
    <property type="entry name" value="RNaseH_domain"/>
</dbReference>
<evidence type="ECO:0000313" key="3">
    <source>
        <dbReference type="EMBL" id="QAY62956.1"/>
    </source>
</evidence>
<dbReference type="GO" id="GO:0003676">
    <property type="term" value="F:nucleic acid binding"/>
    <property type="evidence" value="ECO:0007669"/>
    <property type="project" value="InterPro"/>
</dbReference>
<dbReference type="SMART" id="SM00855">
    <property type="entry name" value="PGAM"/>
    <property type="match status" value="1"/>
</dbReference>
<dbReference type="RefSeq" id="WP_129203598.1">
    <property type="nucleotide sequence ID" value="NZ_CP035495.1"/>
</dbReference>
<keyword evidence="4" id="KW-1185">Reference proteome</keyword>
<dbReference type="InterPro" id="IPR036397">
    <property type="entry name" value="RNaseH_sf"/>
</dbReference>
<dbReference type="KEGG" id="xyl:ET495_06545"/>
<evidence type="ECO:0000259" key="2">
    <source>
        <dbReference type="PROSITE" id="PS50879"/>
    </source>
</evidence>